<evidence type="ECO:0000256" key="4">
    <source>
        <dbReference type="ARBA" id="ARBA00023015"/>
    </source>
</evidence>
<feature type="non-terminal residue" evidence="9">
    <location>
        <position position="1"/>
    </location>
</feature>
<dbReference type="GO" id="GO:0003735">
    <property type="term" value="F:structural constituent of ribosome"/>
    <property type="evidence" value="ECO:0007669"/>
    <property type="project" value="TreeGrafter"/>
</dbReference>
<dbReference type="GO" id="GO:0005739">
    <property type="term" value="C:mitochondrion"/>
    <property type="evidence" value="ECO:0007669"/>
    <property type="project" value="UniProtKB-SubCell"/>
</dbReference>
<sequence>GRNIFIFNNIKTNQTLYSLHRTLNNNDALKQHFFMGPHSVPRSLRKDLWAPLLSVHLPTPQLGLKIFQHLRELKMLHLTQWSDPEILKTNKDDRRKALMDQKANSIADLAAALEYEVKRAEGEGKGLEARSVVIRWAEPYDSEFAKSWPERV</sequence>
<evidence type="ECO:0000313" key="9">
    <source>
        <dbReference type="EMBL" id="RPA74156.1"/>
    </source>
</evidence>
<dbReference type="PANTHER" id="PTHR28184:SF1">
    <property type="entry name" value="LARGE RIBOSOMAL SUBUNIT PROTEIN ML67"/>
    <property type="match status" value="1"/>
</dbReference>
<keyword evidence="10" id="KW-1185">Reference proteome</keyword>
<dbReference type="GO" id="GO:0003697">
    <property type="term" value="F:single-stranded DNA binding"/>
    <property type="evidence" value="ECO:0007669"/>
    <property type="project" value="InterPro"/>
</dbReference>
<dbReference type="OrthoDB" id="5333655at2759"/>
<proteinExistence type="inferred from homology"/>
<evidence type="ECO:0000256" key="7">
    <source>
        <dbReference type="ARBA" id="ARBA00023274"/>
    </source>
</evidence>
<reference evidence="9 10" key="1">
    <citation type="journal article" date="2018" name="Nat. Ecol. Evol.">
        <title>Pezizomycetes genomes reveal the molecular basis of ectomycorrhizal truffle lifestyle.</title>
        <authorList>
            <person name="Murat C."/>
            <person name="Payen T."/>
            <person name="Noel B."/>
            <person name="Kuo A."/>
            <person name="Morin E."/>
            <person name="Chen J."/>
            <person name="Kohler A."/>
            <person name="Krizsan K."/>
            <person name="Balestrini R."/>
            <person name="Da Silva C."/>
            <person name="Montanini B."/>
            <person name="Hainaut M."/>
            <person name="Levati E."/>
            <person name="Barry K.W."/>
            <person name="Belfiori B."/>
            <person name="Cichocki N."/>
            <person name="Clum A."/>
            <person name="Dockter R.B."/>
            <person name="Fauchery L."/>
            <person name="Guy J."/>
            <person name="Iotti M."/>
            <person name="Le Tacon F."/>
            <person name="Lindquist E.A."/>
            <person name="Lipzen A."/>
            <person name="Malagnac F."/>
            <person name="Mello A."/>
            <person name="Molinier V."/>
            <person name="Miyauchi S."/>
            <person name="Poulain J."/>
            <person name="Riccioni C."/>
            <person name="Rubini A."/>
            <person name="Sitrit Y."/>
            <person name="Splivallo R."/>
            <person name="Traeger S."/>
            <person name="Wang M."/>
            <person name="Zifcakova L."/>
            <person name="Wipf D."/>
            <person name="Zambonelli A."/>
            <person name="Paolocci F."/>
            <person name="Nowrousian M."/>
            <person name="Ottonello S."/>
            <person name="Baldrian P."/>
            <person name="Spatafora J.W."/>
            <person name="Henrissat B."/>
            <person name="Nagy L.G."/>
            <person name="Aury J.M."/>
            <person name="Wincker P."/>
            <person name="Grigoriev I.V."/>
            <person name="Bonfante P."/>
            <person name="Martin F.M."/>
        </authorList>
    </citation>
    <scope>NUCLEOTIDE SEQUENCE [LARGE SCALE GENOMIC DNA]</scope>
    <source>
        <strain evidence="9 10">RN42</strain>
    </source>
</reference>
<organism evidence="9 10">
    <name type="scientific">Ascobolus immersus RN42</name>
    <dbReference type="NCBI Taxonomy" id="1160509"/>
    <lineage>
        <taxon>Eukaryota</taxon>
        <taxon>Fungi</taxon>
        <taxon>Dikarya</taxon>
        <taxon>Ascomycota</taxon>
        <taxon>Pezizomycotina</taxon>
        <taxon>Pezizomycetes</taxon>
        <taxon>Pezizales</taxon>
        <taxon>Ascobolaceae</taxon>
        <taxon>Ascobolus</taxon>
    </lineage>
</organism>
<keyword evidence="4" id="KW-0805">Transcription regulation</keyword>
<keyword evidence="5" id="KW-0496">Mitochondrion</keyword>
<keyword evidence="6" id="KW-0804">Transcription</keyword>
<protein>
    <recommendedName>
        <fullName evidence="8">Large ribosomal subunit protein mL67</fullName>
    </recommendedName>
</protein>
<accession>A0A3N4HML4</accession>
<evidence type="ECO:0000256" key="2">
    <source>
        <dbReference type="ARBA" id="ARBA00010741"/>
    </source>
</evidence>
<dbReference type="Proteomes" id="UP000275078">
    <property type="component" value="Unassembled WGS sequence"/>
</dbReference>
<evidence type="ECO:0000313" key="10">
    <source>
        <dbReference type="Proteomes" id="UP000275078"/>
    </source>
</evidence>
<dbReference type="AlphaFoldDB" id="A0A3N4HML4"/>
<dbReference type="EMBL" id="ML119798">
    <property type="protein sequence ID" value="RPA74156.1"/>
    <property type="molecule type" value="Genomic_DNA"/>
</dbReference>
<dbReference type="InterPro" id="IPR024629">
    <property type="entry name" value="Ribosomal_mL67"/>
</dbReference>
<comment type="similarity">
    <text evidence="2">Belongs to the mitochondrion-specific ribosomal protein mL67 family.</text>
</comment>
<dbReference type="GO" id="GO:1990904">
    <property type="term" value="C:ribonucleoprotein complex"/>
    <property type="evidence" value="ECO:0007669"/>
    <property type="project" value="UniProtKB-KW"/>
</dbReference>
<keyword evidence="7" id="KW-0687">Ribonucleoprotein</keyword>
<dbReference type="STRING" id="1160509.A0A3N4HML4"/>
<dbReference type="GO" id="GO:0000150">
    <property type="term" value="F:DNA strand exchange activity"/>
    <property type="evidence" value="ECO:0007669"/>
    <property type="project" value="InterPro"/>
</dbReference>
<evidence type="ECO:0000256" key="3">
    <source>
        <dbReference type="ARBA" id="ARBA00022980"/>
    </source>
</evidence>
<evidence type="ECO:0000256" key="5">
    <source>
        <dbReference type="ARBA" id="ARBA00023128"/>
    </source>
</evidence>
<evidence type="ECO:0000256" key="1">
    <source>
        <dbReference type="ARBA" id="ARBA00004173"/>
    </source>
</evidence>
<keyword evidence="3" id="KW-0689">Ribosomal protein</keyword>
<name>A0A3N4HML4_ASCIM</name>
<evidence type="ECO:0000256" key="6">
    <source>
        <dbReference type="ARBA" id="ARBA00023163"/>
    </source>
</evidence>
<dbReference type="GO" id="GO:0005840">
    <property type="term" value="C:ribosome"/>
    <property type="evidence" value="ECO:0007669"/>
    <property type="project" value="UniProtKB-KW"/>
</dbReference>
<gene>
    <name evidence="9" type="ORF">BJ508DRAFT_189229</name>
</gene>
<feature type="non-terminal residue" evidence="9">
    <location>
        <position position="152"/>
    </location>
</feature>
<dbReference type="Pfam" id="PF12829">
    <property type="entry name" value="Mhr1"/>
    <property type="match status" value="1"/>
</dbReference>
<evidence type="ECO:0000256" key="8">
    <source>
        <dbReference type="ARBA" id="ARBA00035185"/>
    </source>
</evidence>
<dbReference type="PANTHER" id="PTHR28184">
    <property type="entry name" value="MITOCHONDRIAL HOMOLOGOUS RECOMBINATION PROTEIN 1"/>
    <property type="match status" value="1"/>
</dbReference>
<comment type="subcellular location">
    <subcellularLocation>
        <location evidence="1">Mitochondrion</location>
    </subcellularLocation>
</comment>